<reference evidence="1 2" key="2">
    <citation type="submission" date="2014-03" db="EMBL/GenBank/DDBJ databases">
        <title>The Genome Sequence of Anncaliia algerae insect isolate PRA339.</title>
        <authorList>
            <consortium name="The Broad Institute Genome Sequencing Platform"/>
            <consortium name="The Broad Institute Genome Sequencing Center for Infectious Disease"/>
            <person name="Cuomo C."/>
            <person name="Becnel J."/>
            <person name="Sanscrainte N."/>
            <person name="Walker B."/>
            <person name="Young S.K."/>
            <person name="Zeng Q."/>
            <person name="Gargeya S."/>
            <person name="Fitzgerald M."/>
            <person name="Haas B."/>
            <person name="Abouelleil A."/>
            <person name="Alvarado L."/>
            <person name="Arachchi H.M."/>
            <person name="Berlin A.M."/>
            <person name="Chapman S.B."/>
            <person name="Dewar J."/>
            <person name="Goldberg J."/>
            <person name="Griggs A."/>
            <person name="Gujja S."/>
            <person name="Hansen M."/>
            <person name="Howarth C."/>
            <person name="Imamovic A."/>
            <person name="Larimer J."/>
            <person name="McCowan C."/>
            <person name="Murphy C."/>
            <person name="Neiman D."/>
            <person name="Pearson M."/>
            <person name="Priest M."/>
            <person name="Roberts A."/>
            <person name="Saif S."/>
            <person name="Shea T."/>
            <person name="Sisk P."/>
            <person name="Sykes S."/>
            <person name="Wortman J."/>
            <person name="Nusbaum C."/>
            <person name="Birren B."/>
        </authorList>
    </citation>
    <scope>NUCLEOTIDE SEQUENCE [LARGE SCALE GENOMIC DNA]</scope>
    <source>
        <strain evidence="1 2">PRA339</strain>
    </source>
</reference>
<dbReference type="EMBL" id="KK365130">
    <property type="protein sequence ID" value="KCZ82362.1"/>
    <property type="molecule type" value="Genomic_DNA"/>
</dbReference>
<dbReference type="HOGENOM" id="CLU_1682056_0_0_1"/>
<gene>
    <name evidence="1" type="ORF">H312_00020</name>
</gene>
<sequence>MINIFFVSFLASKLNEIQKVVFNLKEYNLTLLVDDNNIVLTVPNTDDKSQYAKRVFKLQPIRKHFIIRFKNDALYADDDKIEISKFAPGLKGFYFTIENTNNGKLIKNHEDKCISMGDLLNHGTFSVELNDCLENKFSLFEIKDASQAYKLFLDDST</sequence>
<reference evidence="2" key="1">
    <citation type="submission" date="2013-02" db="EMBL/GenBank/DDBJ databases">
        <authorList>
            <consortium name="The Broad Institute Genome Sequencing Platform"/>
            <person name="Cuomo C."/>
            <person name="Becnel J."/>
            <person name="Sanscrainte N."/>
            <person name="Walker B."/>
            <person name="Young S.K."/>
            <person name="Zeng Q."/>
            <person name="Gargeya S."/>
            <person name="Fitzgerald M."/>
            <person name="Haas B."/>
            <person name="Abouelleil A."/>
            <person name="Alvarado L."/>
            <person name="Arachchi H.M."/>
            <person name="Berlin A.M."/>
            <person name="Chapman S.B."/>
            <person name="Dewar J."/>
            <person name="Goldberg J."/>
            <person name="Griggs A."/>
            <person name="Gujja S."/>
            <person name="Hansen M."/>
            <person name="Howarth C."/>
            <person name="Imamovic A."/>
            <person name="Larimer J."/>
            <person name="McCowan C."/>
            <person name="Murphy C."/>
            <person name="Neiman D."/>
            <person name="Pearson M."/>
            <person name="Priest M."/>
            <person name="Roberts A."/>
            <person name="Saif S."/>
            <person name="Shea T."/>
            <person name="Sisk P."/>
            <person name="Sykes S."/>
            <person name="Wortman J."/>
            <person name="Nusbaum C."/>
            <person name="Birren B."/>
        </authorList>
    </citation>
    <scope>NUCLEOTIDE SEQUENCE [LARGE SCALE GENOMIC DNA]</scope>
    <source>
        <strain evidence="2">PRA339</strain>
    </source>
</reference>
<keyword evidence="2" id="KW-1185">Reference proteome</keyword>
<dbReference type="Proteomes" id="UP000030655">
    <property type="component" value="Unassembled WGS sequence"/>
</dbReference>
<proteinExistence type="predicted"/>
<dbReference type="OrthoDB" id="2196445at2759"/>
<dbReference type="AlphaFoldDB" id="A0A059F5H6"/>
<evidence type="ECO:0000313" key="2">
    <source>
        <dbReference type="Proteomes" id="UP000030655"/>
    </source>
</evidence>
<dbReference type="VEuPathDB" id="MicrosporidiaDB:H312_00020"/>
<name>A0A059F5H6_9MICR</name>
<protein>
    <submittedName>
        <fullName evidence="1">Uncharacterized protein</fullName>
    </submittedName>
</protein>
<accession>A0A059F5H6</accession>
<feature type="non-terminal residue" evidence="1">
    <location>
        <position position="157"/>
    </location>
</feature>
<evidence type="ECO:0000313" key="1">
    <source>
        <dbReference type="EMBL" id="KCZ82362.1"/>
    </source>
</evidence>
<organism evidence="1 2">
    <name type="scientific">Anncaliia algerae PRA339</name>
    <dbReference type="NCBI Taxonomy" id="1288291"/>
    <lineage>
        <taxon>Eukaryota</taxon>
        <taxon>Fungi</taxon>
        <taxon>Fungi incertae sedis</taxon>
        <taxon>Microsporidia</taxon>
        <taxon>Tubulinosematoidea</taxon>
        <taxon>Tubulinosematidae</taxon>
        <taxon>Anncaliia</taxon>
    </lineage>
</organism>